<reference evidence="1 2" key="1">
    <citation type="submission" date="2020-07" db="EMBL/GenBank/DDBJ databases">
        <title>Sequencing the genomes of 1000 actinobacteria strains.</title>
        <authorList>
            <person name="Klenk H.-P."/>
        </authorList>
    </citation>
    <scope>NUCLEOTIDE SEQUENCE [LARGE SCALE GENOMIC DNA]</scope>
    <source>
        <strain evidence="1 2">DSM 24552</strain>
    </source>
</reference>
<dbReference type="EMBL" id="JACCAC010000001">
    <property type="protein sequence ID" value="NYG54645.1"/>
    <property type="molecule type" value="Genomic_DNA"/>
</dbReference>
<dbReference type="Proteomes" id="UP000544110">
    <property type="component" value="Unassembled WGS sequence"/>
</dbReference>
<protein>
    <submittedName>
        <fullName evidence="1">Uncharacterized protein</fullName>
    </submittedName>
</protein>
<dbReference type="RefSeq" id="WP_218848731.1">
    <property type="nucleotide sequence ID" value="NZ_JACCAC010000001.1"/>
</dbReference>
<gene>
    <name evidence="1" type="ORF">BJ989_000949</name>
</gene>
<keyword evidence="2" id="KW-1185">Reference proteome</keyword>
<dbReference type="AlphaFoldDB" id="A0A7Y9UV03"/>
<name>A0A7Y9UV03_9ACTN</name>
<comment type="caution">
    <text evidence="1">The sequence shown here is derived from an EMBL/GenBank/DDBJ whole genome shotgun (WGS) entry which is preliminary data.</text>
</comment>
<evidence type="ECO:0000313" key="1">
    <source>
        <dbReference type="EMBL" id="NYG54645.1"/>
    </source>
</evidence>
<accession>A0A7Y9UV03</accession>
<sequence>MSPVSPAQVVRTLRSLSGNKVAAAIEELHRSEDDLATALLSLADQQKVDHEVFHVAKDVAAWSQEHVRELARIGRDYDLDLDPEPSDESTLAARLKQKASELAGRHHEPTLLLLADLRHIHRTAAGVSLDWEVLAQTAQAMKDTELLAVAQDCHPETLRQMRWANGKVKETAAQVMVTG</sequence>
<organism evidence="1 2">
    <name type="scientific">Nocardioides perillae</name>
    <dbReference type="NCBI Taxonomy" id="1119534"/>
    <lineage>
        <taxon>Bacteria</taxon>
        <taxon>Bacillati</taxon>
        <taxon>Actinomycetota</taxon>
        <taxon>Actinomycetes</taxon>
        <taxon>Propionibacteriales</taxon>
        <taxon>Nocardioidaceae</taxon>
        <taxon>Nocardioides</taxon>
    </lineage>
</organism>
<proteinExistence type="predicted"/>
<evidence type="ECO:0000313" key="2">
    <source>
        <dbReference type="Proteomes" id="UP000544110"/>
    </source>
</evidence>